<dbReference type="AlphaFoldDB" id="A0A8H6YIT1"/>
<evidence type="ECO:0000313" key="1">
    <source>
        <dbReference type="EMBL" id="KAF7359029.1"/>
    </source>
</evidence>
<sequence>MRISPTLARQQEAKTRGLRRRECRRCGKGVWQCPALEAVMIFGSRSITGVASSRVRVQEIASSARWVLGRRTQDTTKLQVQNGGNKAKKVKKNTHRTVDCPTVIDGVVITEADGVADDEVPGALDEVPPPVTLAPLLPLPLSLALALALPLSLALGLPVGKLNESEGIERDTAA</sequence>
<proteinExistence type="predicted"/>
<dbReference type="Proteomes" id="UP000623467">
    <property type="component" value="Unassembled WGS sequence"/>
</dbReference>
<protein>
    <submittedName>
        <fullName evidence="1">Uncharacterized protein</fullName>
    </submittedName>
</protein>
<keyword evidence="2" id="KW-1185">Reference proteome</keyword>
<accession>A0A8H6YIT1</accession>
<name>A0A8H6YIT1_9AGAR</name>
<evidence type="ECO:0000313" key="2">
    <source>
        <dbReference type="Proteomes" id="UP000623467"/>
    </source>
</evidence>
<comment type="caution">
    <text evidence="1">The sequence shown here is derived from an EMBL/GenBank/DDBJ whole genome shotgun (WGS) entry which is preliminary data.</text>
</comment>
<organism evidence="1 2">
    <name type="scientific">Mycena sanguinolenta</name>
    <dbReference type="NCBI Taxonomy" id="230812"/>
    <lineage>
        <taxon>Eukaryota</taxon>
        <taxon>Fungi</taxon>
        <taxon>Dikarya</taxon>
        <taxon>Basidiomycota</taxon>
        <taxon>Agaricomycotina</taxon>
        <taxon>Agaricomycetes</taxon>
        <taxon>Agaricomycetidae</taxon>
        <taxon>Agaricales</taxon>
        <taxon>Marasmiineae</taxon>
        <taxon>Mycenaceae</taxon>
        <taxon>Mycena</taxon>
    </lineage>
</organism>
<reference evidence="1" key="1">
    <citation type="submission" date="2020-05" db="EMBL/GenBank/DDBJ databases">
        <title>Mycena genomes resolve the evolution of fungal bioluminescence.</title>
        <authorList>
            <person name="Tsai I.J."/>
        </authorList>
    </citation>
    <scope>NUCLEOTIDE SEQUENCE</scope>
    <source>
        <strain evidence="1">160909Yilan</strain>
    </source>
</reference>
<dbReference type="EMBL" id="JACAZH010000009">
    <property type="protein sequence ID" value="KAF7359029.1"/>
    <property type="molecule type" value="Genomic_DNA"/>
</dbReference>
<gene>
    <name evidence="1" type="ORF">MSAN_01243600</name>
</gene>